<feature type="binding site" evidence="8">
    <location>
        <position position="272"/>
    </location>
    <ligand>
        <name>Zn(2+)</name>
        <dbReference type="ChEBI" id="CHEBI:29105"/>
    </ligand>
</feature>
<dbReference type="EMBL" id="AOME01000015">
    <property type="protein sequence ID" value="EMA55188.1"/>
    <property type="molecule type" value="Genomic_DNA"/>
</dbReference>
<dbReference type="InterPro" id="IPR002905">
    <property type="entry name" value="Trm1"/>
</dbReference>
<dbReference type="PANTHER" id="PTHR10631">
    <property type="entry name" value="N 2 ,N 2 -DIMETHYLGUANOSINE TRNA METHYLTRANSFERASE"/>
    <property type="match status" value="1"/>
</dbReference>
<comment type="caution">
    <text evidence="11">The sequence shown here is derived from an EMBL/GenBank/DDBJ whole genome shotgun (WGS) entry which is preliminary data.</text>
</comment>
<dbReference type="InterPro" id="IPR042296">
    <property type="entry name" value="tRNA_met_Trm1_C"/>
</dbReference>
<reference evidence="11 12" key="1">
    <citation type="journal article" date="2014" name="PLoS Genet.">
        <title>Phylogenetically driven sequencing of extremely halophilic archaea reveals strategies for static and dynamic osmo-response.</title>
        <authorList>
            <person name="Becker E.A."/>
            <person name="Seitzer P.M."/>
            <person name="Tritt A."/>
            <person name="Larsen D."/>
            <person name="Krusor M."/>
            <person name="Yao A.I."/>
            <person name="Wu D."/>
            <person name="Madern D."/>
            <person name="Eisen J.A."/>
            <person name="Darling A.E."/>
            <person name="Facciotti M.T."/>
        </authorList>
    </citation>
    <scope>NUCLEOTIDE SEQUENCE [LARGE SCALE GENOMIC DNA]</scope>
    <source>
        <strain evidence="11 12">DSM 8989</strain>
    </source>
</reference>
<dbReference type="AlphaFoldDB" id="M0NC88"/>
<dbReference type="STRING" id="1227456.C450_03957"/>
<comment type="catalytic activity">
    <reaction evidence="8">
        <text>guanosine(26) in tRNA + 2 S-adenosyl-L-methionine = N(2)-dimethylguanosine(26) in tRNA + 2 S-adenosyl-L-homocysteine + 2 H(+)</text>
        <dbReference type="Rhea" id="RHEA:43140"/>
        <dbReference type="Rhea" id="RHEA-COMP:10359"/>
        <dbReference type="Rhea" id="RHEA-COMP:10360"/>
        <dbReference type="ChEBI" id="CHEBI:15378"/>
        <dbReference type="ChEBI" id="CHEBI:57856"/>
        <dbReference type="ChEBI" id="CHEBI:59789"/>
        <dbReference type="ChEBI" id="CHEBI:74269"/>
        <dbReference type="ChEBI" id="CHEBI:74513"/>
        <dbReference type="EC" id="2.1.1.216"/>
    </reaction>
</comment>
<evidence type="ECO:0000256" key="8">
    <source>
        <dbReference type="HAMAP-Rule" id="MF_00290"/>
    </source>
</evidence>
<evidence type="ECO:0000256" key="6">
    <source>
        <dbReference type="ARBA" id="ARBA00022884"/>
    </source>
</evidence>
<dbReference type="PATRIC" id="fig|1227456.3.peg.819"/>
<accession>M0NC88</accession>
<feature type="binding site" evidence="8">
    <location>
        <position position="275"/>
    </location>
    <ligand>
        <name>Zn(2+)</name>
        <dbReference type="ChEBI" id="CHEBI:29105"/>
    </ligand>
</feature>
<dbReference type="Pfam" id="PF02005">
    <property type="entry name" value="TRM"/>
    <property type="match status" value="1"/>
</dbReference>
<feature type="region of interest" description="Disordered" evidence="10">
    <location>
        <begin position="1"/>
        <end position="22"/>
    </location>
</feature>
<protein>
    <recommendedName>
        <fullName evidence="7 8">tRNA (guanine(26)-N(2))-dimethyltransferase</fullName>
        <ecNumber evidence="7 8">2.1.1.216</ecNumber>
    </recommendedName>
    <alternativeName>
        <fullName evidence="8">tRNA 2,2-dimethylguanosine-26 methyltransferase</fullName>
    </alternativeName>
    <alternativeName>
        <fullName evidence="8">tRNA(guanine-26,N(2)-N(2)) methyltransferase</fullName>
    </alternativeName>
    <alternativeName>
        <fullName evidence="8">tRNA(m(2,2)G26)dimethyltransferase</fullName>
    </alternativeName>
</protein>
<dbReference type="EC" id="2.1.1.216" evidence="7 8"/>
<evidence type="ECO:0000256" key="10">
    <source>
        <dbReference type="SAM" id="MobiDB-lite"/>
    </source>
</evidence>
<dbReference type="GO" id="GO:0000049">
    <property type="term" value="F:tRNA binding"/>
    <property type="evidence" value="ECO:0007669"/>
    <property type="project" value="UniProtKB-UniRule"/>
</dbReference>
<keyword evidence="4 8" id="KW-0949">S-adenosyl-L-methionine</keyword>
<comment type="similarity">
    <text evidence="8 9">Belongs to the class I-like SAM-binding methyltransferase superfamily. Trm1 family.</text>
</comment>
<sequence>MPVARHTDRKDGPTNATTIGSHRVGEERVAFRVRRPSPAMQVSEGGLSVRVPEQPDAGIGDDVFFNPDQELNRDLTVAVLRTARDREDRESYLDAHAATGVRGVRAANEDYDATLCDRDPDATELCRTNLDRNDLDGTVETRNANALMHEERFDVVDLDPFGTPIPFVDAAVQSTRHLLCVTATDTAPLCGAHKESGIRSYSAVPQNTEYHAEMGLRVLLGALVRTAARYDVAAIPVLSHATSHYVRTYLDFSRRASDANVALESLGHVHHCFSCLHRESETGLIARPPDECPACGGTVRTAGPLWLGQPHDREFIGDVHERITDELGTADRARDLLDTLDGELDSPTHYDQHRLCREWGRSARAMDEFLDRLRGAGFAASRTHYGGTTFKTDASVAEIETATDPDGDSD</sequence>
<evidence type="ECO:0000256" key="9">
    <source>
        <dbReference type="PROSITE-ProRule" id="PRU00958"/>
    </source>
</evidence>
<comment type="caution">
    <text evidence="8">Lacks conserved residue(s) required for the propagation of feature annotation.</text>
</comment>
<feature type="binding site" evidence="8">
    <location>
        <position position="73"/>
    </location>
    <ligand>
        <name>S-adenosyl-L-methionine</name>
        <dbReference type="ChEBI" id="CHEBI:59789"/>
    </ligand>
</feature>
<name>M0NC88_9EURY</name>
<dbReference type="PROSITE" id="PS51626">
    <property type="entry name" value="SAM_MT_TRM1"/>
    <property type="match status" value="1"/>
</dbReference>
<evidence type="ECO:0000313" key="11">
    <source>
        <dbReference type="EMBL" id="EMA55188.1"/>
    </source>
</evidence>
<dbReference type="NCBIfam" id="NF003327">
    <property type="entry name" value="PRK04338.1-1"/>
    <property type="match status" value="1"/>
</dbReference>
<feature type="binding site" evidence="8">
    <location>
        <position position="292"/>
    </location>
    <ligand>
        <name>Zn(2+)</name>
        <dbReference type="ChEBI" id="CHEBI:29105"/>
    </ligand>
</feature>
<dbReference type="GO" id="GO:0160104">
    <property type="term" value="F:tRNA (guanine(26)-N2)-dimethyltransferase activity"/>
    <property type="evidence" value="ECO:0007669"/>
    <property type="project" value="UniProtKB-UniRule"/>
</dbReference>
<keyword evidence="8" id="KW-0479">Metal-binding</keyword>
<dbReference type="GO" id="GO:0002940">
    <property type="term" value="P:tRNA N2-guanine methylation"/>
    <property type="evidence" value="ECO:0007669"/>
    <property type="project" value="TreeGrafter"/>
</dbReference>
<keyword evidence="3 8" id="KW-0808">Transferase</keyword>
<feature type="binding site" evidence="8">
    <location>
        <position position="102"/>
    </location>
    <ligand>
        <name>S-adenosyl-L-methionine</name>
        <dbReference type="ChEBI" id="CHEBI:59789"/>
    </ligand>
</feature>
<dbReference type="GO" id="GO:0046872">
    <property type="term" value="F:metal ion binding"/>
    <property type="evidence" value="ECO:0007669"/>
    <property type="project" value="UniProtKB-KW"/>
</dbReference>
<evidence type="ECO:0000256" key="2">
    <source>
        <dbReference type="ARBA" id="ARBA00022603"/>
    </source>
</evidence>
<keyword evidence="8" id="KW-0862">Zinc</keyword>
<evidence type="ECO:0000256" key="4">
    <source>
        <dbReference type="ARBA" id="ARBA00022691"/>
    </source>
</evidence>
<dbReference type="Proteomes" id="UP000011625">
    <property type="component" value="Unassembled WGS sequence"/>
</dbReference>
<feature type="binding site" evidence="8">
    <location>
        <position position="295"/>
    </location>
    <ligand>
        <name>Zn(2+)</name>
        <dbReference type="ChEBI" id="CHEBI:29105"/>
    </ligand>
</feature>
<dbReference type="HAMAP" id="MF_00290">
    <property type="entry name" value="tRNA_dimethyltr_TRM1"/>
    <property type="match status" value="1"/>
</dbReference>
<keyword evidence="2 8" id="KW-0489">Methyltransferase</keyword>
<gene>
    <name evidence="8" type="primary">trm1</name>
    <name evidence="11" type="ORF">C450_03957</name>
</gene>
<dbReference type="InterPro" id="IPR029063">
    <property type="entry name" value="SAM-dependent_MTases_sf"/>
</dbReference>
<dbReference type="Gene3D" id="3.30.56.70">
    <property type="entry name" value="N2,N2-dimethylguanosine tRNA methyltransferase, C-terminal domain"/>
    <property type="match status" value="1"/>
</dbReference>
<proteinExistence type="inferred from homology"/>
<evidence type="ECO:0000256" key="3">
    <source>
        <dbReference type="ARBA" id="ARBA00022679"/>
    </source>
</evidence>
<feature type="binding site" evidence="8">
    <location>
        <position position="144"/>
    </location>
    <ligand>
        <name>S-adenosyl-L-methionine</name>
        <dbReference type="ChEBI" id="CHEBI:59789"/>
    </ligand>
</feature>
<keyword evidence="6 8" id="KW-0694">RNA-binding</keyword>
<evidence type="ECO:0000313" key="12">
    <source>
        <dbReference type="Proteomes" id="UP000011625"/>
    </source>
</evidence>
<dbReference type="SUPFAM" id="SSF53335">
    <property type="entry name" value="S-adenosyl-L-methionine-dependent methyltransferases"/>
    <property type="match status" value="1"/>
</dbReference>
<evidence type="ECO:0000256" key="1">
    <source>
        <dbReference type="ARBA" id="ARBA00022555"/>
    </source>
</evidence>
<evidence type="ECO:0000256" key="7">
    <source>
        <dbReference type="ARBA" id="ARBA00039099"/>
    </source>
</evidence>
<comment type="function">
    <text evidence="8">Dimethylates a single guanine residue at position 26 of a number of tRNAs using S-adenosyl-L-methionine as donor of the methyl groups.</text>
</comment>
<feature type="binding site" evidence="8">
    <location>
        <position position="117"/>
    </location>
    <ligand>
        <name>S-adenosyl-L-methionine</name>
        <dbReference type="ChEBI" id="CHEBI:59789"/>
    </ligand>
</feature>
<dbReference type="PANTHER" id="PTHR10631:SF3">
    <property type="entry name" value="TRNA (GUANINE(26)-N(2))-DIMETHYLTRANSFERASE"/>
    <property type="match status" value="1"/>
</dbReference>
<organism evidence="11 12">
    <name type="scientific">Halococcus salifodinae DSM 8989</name>
    <dbReference type="NCBI Taxonomy" id="1227456"/>
    <lineage>
        <taxon>Archaea</taxon>
        <taxon>Methanobacteriati</taxon>
        <taxon>Methanobacteriota</taxon>
        <taxon>Stenosarchaea group</taxon>
        <taxon>Halobacteria</taxon>
        <taxon>Halobacteriales</taxon>
        <taxon>Halococcaceae</taxon>
        <taxon>Halococcus</taxon>
    </lineage>
</organism>
<dbReference type="Gene3D" id="3.40.50.150">
    <property type="entry name" value="Vaccinia Virus protein VP39"/>
    <property type="match status" value="1"/>
</dbReference>
<keyword evidence="1 8" id="KW-0820">tRNA-binding</keyword>
<keyword evidence="12" id="KW-1185">Reference proteome</keyword>
<keyword evidence="5 8" id="KW-0819">tRNA processing</keyword>
<dbReference type="InterPro" id="IPR022923">
    <property type="entry name" value="TRM1_arc_bac"/>
</dbReference>
<dbReference type="NCBIfam" id="TIGR00308">
    <property type="entry name" value="TRM1"/>
    <property type="match status" value="1"/>
</dbReference>
<evidence type="ECO:0000256" key="5">
    <source>
        <dbReference type="ARBA" id="ARBA00022694"/>
    </source>
</evidence>
<feature type="compositionally biased region" description="Basic and acidic residues" evidence="10">
    <location>
        <begin position="1"/>
        <end position="12"/>
    </location>
</feature>